<dbReference type="InterPro" id="IPR000515">
    <property type="entry name" value="MetI-like"/>
</dbReference>
<dbReference type="RefSeq" id="WP_068662023.1">
    <property type="nucleotide sequence ID" value="NZ_LYPB01000044.1"/>
</dbReference>
<feature type="domain" description="ABC transmembrane type-1" evidence="7">
    <location>
        <begin position="94"/>
        <end position="309"/>
    </location>
</feature>
<feature type="transmembrane region" description="Helical" evidence="6">
    <location>
        <begin position="34"/>
        <end position="61"/>
    </location>
</feature>
<evidence type="ECO:0000256" key="3">
    <source>
        <dbReference type="ARBA" id="ARBA00022692"/>
    </source>
</evidence>
<evidence type="ECO:0000256" key="5">
    <source>
        <dbReference type="ARBA" id="ARBA00023136"/>
    </source>
</evidence>
<evidence type="ECO:0000313" key="8">
    <source>
        <dbReference type="EMBL" id="OAS22683.1"/>
    </source>
</evidence>
<keyword evidence="9" id="KW-1185">Reference proteome</keyword>
<dbReference type="GO" id="GO:0055085">
    <property type="term" value="P:transmembrane transport"/>
    <property type="evidence" value="ECO:0007669"/>
    <property type="project" value="InterPro"/>
</dbReference>
<dbReference type="OrthoDB" id="9785836at2"/>
<evidence type="ECO:0000256" key="6">
    <source>
        <dbReference type="RuleBase" id="RU363032"/>
    </source>
</evidence>
<comment type="subcellular location">
    <subcellularLocation>
        <location evidence="6">Cell membrane</location>
        <topology evidence="6">Multi-pass membrane protein</topology>
    </subcellularLocation>
    <subcellularLocation>
        <location evidence="1">Membrane</location>
        <topology evidence="1">Multi-pass membrane protein</topology>
    </subcellularLocation>
</comment>
<dbReference type="PROSITE" id="PS50928">
    <property type="entry name" value="ABC_TM1"/>
    <property type="match status" value="1"/>
</dbReference>
<name>A0A198AP60_9BACL</name>
<dbReference type="STRING" id="1850517.A8708_08595"/>
<dbReference type="GO" id="GO:0005886">
    <property type="term" value="C:plasma membrane"/>
    <property type="evidence" value="ECO:0007669"/>
    <property type="project" value="UniProtKB-SubCell"/>
</dbReference>
<gene>
    <name evidence="8" type="ORF">A8708_08595</name>
</gene>
<dbReference type="EMBL" id="LYPB01000044">
    <property type="protein sequence ID" value="OAS22683.1"/>
    <property type="molecule type" value="Genomic_DNA"/>
</dbReference>
<evidence type="ECO:0000256" key="4">
    <source>
        <dbReference type="ARBA" id="ARBA00022989"/>
    </source>
</evidence>
<keyword evidence="3 6" id="KW-0812">Transmembrane</keyword>
<dbReference type="SUPFAM" id="SSF161098">
    <property type="entry name" value="MetI-like"/>
    <property type="match status" value="1"/>
</dbReference>
<sequence>MEGNAIIAAREVKAHIEPQLTKERAIKLYWKQKYYFFMLIPVIAYYLIFHYAPLYGIVIAFQNYYPLKGVAGSEWVGLDHFKELFTGLYFLPVLKNTLIISTYKLIFGFPAPIILCLILNEVRLVFFKKAVQTITYLPHFISWVILGGIVIEFLSPTRGLINATIMEFGHKPILFVTSETYFRSILVLSSIWKEVGWSTIIYLAAITSVDPELYDAADMDGAGRLRKIWNITLPSIMPVVTIMFIFAVGGIINDDFDQIYNLLNASVLSVGDVISTYTYQIGLVKGDYSFATTVGLFKNIIAFILILLTNYVAKKTNDYSLW</sequence>
<feature type="transmembrane region" description="Helical" evidence="6">
    <location>
        <begin position="258"/>
        <end position="278"/>
    </location>
</feature>
<evidence type="ECO:0000256" key="2">
    <source>
        <dbReference type="ARBA" id="ARBA00022448"/>
    </source>
</evidence>
<dbReference type="CDD" id="cd06261">
    <property type="entry name" value="TM_PBP2"/>
    <property type="match status" value="1"/>
</dbReference>
<dbReference type="InterPro" id="IPR035906">
    <property type="entry name" value="MetI-like_sf"/>
</dbReference>
<feature type="transmembrane region" description="Helical" evidence="6">
    <location>
        <begin position="290"/>
        <end position="313"/>
    </location>
</feature>
<feature type="transmembrane region" description="Helical" evidence="6">
    <location>
        <begin position="140"/>
        <end position="161"/>
    </location>
</feature>
<reference evidence="8 9" key="1">
    <citation type="submission" date="2016-05" db="EMBL/GenBank/DDBJ databases">
        <title>Paenibacillus sp. 1ZS3-15 nov., isolated from the rhizosphere soil.</title>
        <authorList>
            <person name="Zhang X.X."/>
            <person name="Zhang J."/>
        </authorList>
    </citation>
    <scope>NUCLEOTIDE SEQUENCE [LARGE SCALE GENOMIC DNA]</scope>
    <source>
        <strain evidence="8 9">1ZS3-15</strain>
    </source>
</reference>
<accession>A0A198AP60</accession>
<dbReference type="Proteomes" id="UP000078454">
    <property type="component" value="Unassembled WGS sequence"/>
</dbReference>
<dbReference type="AlphaFoldDB" id="A0A198AP60"/>
<evidence type="ECO:0000259" key="7">
    <source>
        <dbReference type="PROSITE" id="PS50928"/>
    </source>
</evidence>
<dbReference type="PANTHER" id="PTHR43496:SF1">
    <property type="entry name" value="POLYGALACTURONAN_RHAMNOGALACTURONAN TRANSPORT SYSTEM PERMEASE PROTEIN YTEP"/>
    <property type="match status" value="1"/>
</dbReference>
<evidence type="ECO:0000313" key="9">
    <source>
        <dbReference type="Proteomes" id="UP000078454"/>
    </source>
</evidence>
<dbReference type="Gene3D" id="1.10.3720.10">
    <property type="entry name" value="MetI-like"/>
    <property type="match status" value="1"/>
</dbReference>
<feature type="transmembrane region" description="Helical" evidence="6">
    <location>
        <begin position="228"/>
        <end position="252"/>
    </location>
</feature>
<dbReference type="PANTHER" id="PTHR43496">
    <property type="entry name" value="PROTEIN LPLB"/>
    <property type="match status" value="1"/>
</dbReference>
<feature type="transmembrane region" description="Helical" evidence="6">
    <location>
        <begin position="98"/>
        <end position="119"/>
    </location>
</feature>
<keyword evidence="5 6" id="KW-0472">Membrane</keyword>
<comment type="caution">
    <text evidence="8">The sequence shown here is derived from an EMBL/GenBank/DDBJ whole genome shotgun (WGS) entry which is preliminary data.</text>
</comment>
<organism evidence="8 9">
    <name type="scientific">Paenibacillus oryzisoli</name>
    <dbReference type="NCBI Taxonomy" id="1850517"/>
    <lineage>
        <taxon>Bacteria</taxon>
        <taxon>Bacillati</taxon>
        <taxon>Bacillota</taxon>
        <taxon>Bacilli</taxon>
        <taxon>Bacillales</taxon>
        <taxon>Paenibacillaceae</taxon>
        <taxon>Paenibacillus</taxon>
    </lineage>
</organism>
<proteinExistence type="inferred from homology"/>
<protein>
    <submittedName>
        <fullName evidence="8">Protein lplB</fullName>
    </submittedName>
</protein>
<evidence type="ECO:0000256" key="1">
    <source>
        <dbReference type="ARBA" id="ARBA00004141"/>
    </source>
</evidence>
<keyword evidence="4 6" id="KW-1133">Transmembrane helix</keyword>
<keyword evidence="2 6" id="KW-0813">Transport</keyword>
<comment type="similarity">
    <text evidence="6">Belongs to the binding-protein-dependent transport system permease family.</text>
</comment>
<dbReference type="Pfam" id="PF00528">
    <property type="entry name" value="BPD_transp_1"/>
    <property type="match status" value="1"/>
</dbReference>